<dbReference type="InterPro" id="IPR045049">
    <property type="entry name" value="Pcy1-like"/>
</dbReference>
<dbReference type="InterPro" id="IPR004821">
    <property type="entry name" value="Cyt_trans-like"/>
</dbReference>
<dbReference type="AlphaFoldDB" id="A0A0N5BHS1"/>
<organism evidence="4 5">
    <name type="scientific">Strongyloides papillosus</name>
    <name type="common">Intestinal threadworm</name>
    <dbReference type="NCBI Taxonomy" id="174720"/>
    <lineage>
        <taxon>Eukaryota</taxon>
        <taxon>Metazoa</taxon>
        <taxon>Ecdysozoa</taxon>
        <taxon>Nematoda</taxon>
        <taxon>Chromadorea</taxon>
        <taxon>Rhabditida</taxon>
        <taxon>Tylenchina</taxon>
        <taxon>Panagrolaimomorpha</taxon>
        <taxon>Strongyloidoidea</taxon>
        <taxon>Strongyloididae</taxon>
        <taxon>Strongyloides</taxon>
    </lineage>
</organism>
<evidence type="ECO:0000256" key="1">
    <source>
        <dbReference type="ARBA" id="ARBA00025706"/>
    </source>
</evidence>
<dbReference type="WBParaSite" id="SPAL_0000550600.1">
    <property type="protein sequence ID" value="SPAL_0000550600.1"/>
    <property type="gene ID" value="SPAL_0000550600"/>
</dbReference>
<dbReference type="Gene3D" id="3.40.50.620">
    <property type="entry name" value="HUPs"/>
    <property type="match status" value="1"/>
</dbReference>
<protein>
    <recommendedName>
        <fullName evidence="2">choline-phosphate cytidylyltransferase</fullName>
        <ecNumber evidence="2">2.7.7.15</ecNumber>
    </recommendedName>
</protein>
<evidence type="ECO:0000313" key="5">
    <source>
        <dbReference type="WBParaSite" id="SPAL_0000550600.1"/>
    </source>
</evidence>
<reference evidence="5" key="1">
    <citation type="submission" date="2017-02" db="UniProtKB">
        <authorList>
            <consortium name="WormBaseParasite"/>
        </authorList>
    </citation>
    <scope>IDENTIFICATION</scope>
</reference>
<comment type="pathway">
    <text evidence="1">Phospholipid metabolism; phosphatidylcholine biosynthesis; phosphatidylcholine from phosphocholine: step 1/2.</text>
</comment>
<dbReference type="UniPathway" id="UPA00753">
    <property type="reaction ID" value="UER00739"/>
</dbReference>
<dbReference type="PANTHER" id="PTHR10739:SF13">
    <property type="entry name" value="CHOLINE-PHOSPHATE CYTIDYLYLTRANSFERASE"/>
    <property type="match status" value="1"/>
</dbReference>
<name>A0A0N5BHS1_STREA</name>
<evidence type="ECO:0000259" key="3">
    <source>
        <dbReference type="Pfam" id="PF01467"/>
    </source>
</evidence>
<dbReference type="GO" id="GO:0031210">
    <property type="term" value="F:phosphatidylcholine binding"/>
    <property type="evidence" value="ECO:0007669"/>
    <property type="project" value="TreeGrafter"/>
</dbReference>
<dbReference type="STRING" id="174720.A0A0N5BHS1"/>
<dbReference type="GO" id="GO:0004105">
    <property type="term" value="F:choline-phosphate cytidylyltransferase activity"/>
    <property type="evidence" value="ECO:0007669"/>
    <property type="project" value="UniProtKB-EC"/>
</dbReference>
<proteinExistence type="predicted"/>
<evidence type="ECO:0000256" key="2">
    <source>
        <dbReference type="ARBA" id="ARBA00026101"/>
    </source>
</evidence>
<feature type="domain" description="Cytidyltransferase-like" evidence="3">
    <location>
        <begin position="75"/>
        <end position="202"/>
    </location>
</feature>
<keyword evidence="4" id="KW-1185">Reference proteome</keyword>
<dbReference type="EC" id="2.7.7.15" evidence="2"/>
<accession>A0A0N5BHS1</accession>
<evidence type="ECO:0000313" key="4">
    <source>
        <dbReference type="Proteomes" id="UP000046392"/>
    </source>
</evidence>
<dbReference type="SUPFAM" id="SSF52374">
    <property type="entry name" value="Nucleotidylyl transferase"/>
    <property type="match status" value="1"/>
</dbReference>
<sequence>MVNTRLQLKRGIQETSPVEEIRNKKKRINEPALRFLAPLSNERAAIQRRRAINYSGNLTREMANNNTTTRPVRVFTDGIFDLFNHGHANQLRQCKNSFPNVFLIVGVRKDKELRDSNGETIMSEEERCPAVRSYRFVDEVYRNSLSVITVEFLKKLKVDFFAHDTIPSVTPGEEDVYEEIRNADMLIETQGIEGVSTSDVICRVIRDYDTLVRRNLARGWSAKDLNVGFVAATRYQVQNFVDQIKQRSAKVLNGWKNTSAKFIRSFFLYS</sequence>
<dbReference type="Pfam" id="PF01467">
    <property type="entry name" value="CTP_transf_like"/>
    <property type="match status" value="1"/>
</dbReference>
<dbReference type="PANTHER" id="PTHR10739">
    <property type="entry name" value="CYTIDYLYLTRANSFERASE"/>
    <property type="match status" value="1"/>
</dbReference>
<dbReference type="InterPro" id="IPR014729">
    <property type="entry name" value="Rossmann-like_a/b/a_fold"/>
</dbReference>
<dbReference type="NCBIfam" id="TIGR00125">
    <property type="entry name" value="cyt_tran_rel"/>
    <property type="match status" value="1"/>
</dbReference>
<dbReference type="Proteomes" id="UP000046392">
    <property type="component" value="Unplaced"/>
</dbReference>